<dbReference type="Gene3D" id="3.10.530.10">
    <property type="entry name" value="CPE0013-like"/>
    <property type="match status" value="1"/>
</dbReference>
<dbReference type="Proteomes" id="UP000002016">
    <property type="component" value="Chromosome"/>
</dbReference>
<dbReference type="SUPFAM" id="SSF53706">
    <property type="entry name" value="Formate dehydrogenase/DMSO reductase, domains 1-3"/>
    <property type="match status" value="1"/>
</dbReference>
<dbReference type="OrthoDB" id="9811531at2"/>
<dbReference type="EMBL" id="CP000812">
    <property type="protein sequence ID" value="ABV33661.1"/>
    <property type="molecule type" value="Genomic_DNA"/>
</dbReference>
<evidence type="ECO:0000313" key="1">
    <source>
        <dbReference type="EMBL" id="ABV33661.1"/>
    </source>
</evidence>
<dbReference type="KEGG" id="tle:Tlet_1096"/>
<accession>A8F677</accession>
<dbReference type="InterPro" id="IPR036593">
    <property type="entry name" value="CPE0013-like_sf"/>
</dbReference>
<dbReference type="STRING" id="416591.Tlet_1096"/>
<evidence type="ECO:0000313" key="2">
    <source>
        <dbReference type="Proteomes" id="UP000002016"/>
    </source>
</evidence>
<evidence type="ECO:0008006" key="3">
    <source>
        <dbReference type="Google" id="ProtNLM"/>
    </source>
</evidence>
<dbReference type="eggNOG" id="COG3862">
    <property type="taxonomic scope" value="Bacteria"/>
</dbReference>
<dbReference type="InterPro" id="IPR012460">
    <property type="entry name" value="DUF1667"/>
</dbReference>
<dbReference type="HOGENOM" id="CLU_148086_0_0_0"/>
<dbReference type="PANTHER" id="PTHR39450">
    <property type="entry name" value="MOLYBDOPTERIN OXIDOREDUCTASE, 4FE-4S CLUSTER-BINDING SUBUNIT"/>
    <property type="match status" value="1"/>
</dbReference>
<organism evidence="1 2">
    <name type="scientific">Pseudothermotoga lettingae (strain ATCC BAA-301 / DSM 14385 / NBRC 107922 / TMO)</name>
    <name type="common">Thermotoga lettingae</name>
    <dbReference type="NCBI Taxonomy" id="416591"/>
    <lineage>
        <taxon>Bacteria</taxon>
        <taxon>Thermotogati</taxon>
        <taxon>Thermotogota</taxon>
        <taxon>Thermotogae</taxon>
        <taxon>Thermotogales</taxon>
        <taxon>Thermotogaceae</taxon>
        <taxon>Pseudothermotoga</taxon>
    </lineage>
</organism>
<proteinExistence type="predicted"/>
<dbReference type="Gene3D" id="2.20.25.90">
    <property type="entry name" value="ADC-like domains"/>
    <property type="match status" value="1"/>
</dbReference>
<dbReference type="SUPFAM" id="SSF160148">
    <property type="entry name" value="CPE0013-like"/>
    <property type="match status" value="1"/>
</dbReference>
<dbReference type="AlphaFoldDB" id="A8F677"/>
<reference evidence="1 2" key="1">
    <citation type="submission" date="2007-08" db="EMBL/GenBank/DDBJ databases">
        <title>Complete sequence of Thermotoga lettingae TMO.</title>
        <authorList>
            <consortium name="US DOE Joint Genome Institute"/>
            <person name="Copeland A."/>
            <person name="Lucas S."/>
            <person name="Lapidus A."/>
            <person name="Barry K."/>
            <person name="Glavina del Rio T."/>
            <person name="Dalin E."/>
            <person name="Tice H."/>
            <person name="Pitluck S."/>
            <person name="Foster B."/>
            <person name="Bruce D."/>
            <person name="Schmutz J."/>
            <person name="Larimer F."/>
            <person name="Land M."/>
            <person name="Hauser L."/>
            <person name="Kyrpides N."/>
            <person name="Mikhailova N."/>
            <person name="Nelson K."/>
            <person name="Gogarten J.P."/>
            <person name="Noll K."/>
            <person name="Richardson P."/>
        </authorList>
    </citation>
    <scope>NUCLEOTIDE SEQUENCE [LARGE SCALE GENOMIC DNA]</scope>
    <source>
        <strain evidence="2">ATCC BAA-301 / DSM 14385 / NBRC 107922 / TMO</strain>
    </source>
</reference>
<dbReference type="Pfam" id="PF07892">
    <property type="entry name" value="DUF1667"/>
    <property type="match status" value="1"/>
</dbReference>
<dbReference type="CDD" id="cd00368">
    <property type="entry name" value="Molybdopterin-Binding"/>
    <property type="match status" value="1"/>
</dbReference>
<reference evidence="1 2" key="2">
    <citation type="journal article" date="2009" name="Proc. Natl. Acad. Sci. U.S.A.">
        <title>On the chimeric nature, thermophilic origin, and phylogenetic placement of the Thermotogales.</title>
        <authorList>
            <person name="Zhaxybayeva O."/>
            <person name="Swithers K.S."/>
            <person name="Lapierre P."/>
            <person name="Fournier G.P."/>
            <person name="Bickhart D.M."/>
            <person name="DeBoy R.T."/>
            <person name="Nelson K.E."/>
            <person name="Nesbo C.L."/>
            <person name="Doolittle W.F."/>
            <person name="Gogarten J.P."/>
            <person name="Noll K.M."/>
        </authorList>
    </citation>
    <scope>NUCLEOTIDE SEQUENCE [LARGE SCALE GENOMIC DNA]</scope>
    <source>
        <strain evidence="2">ATCC BAA-301 / DSM 14385 / NBRC 107922 / TMO</strain>
    </source>
</reference>
<dbReference type="PANTHER" id="PTHR39450:SF1">
    <property type="entry name" value="DUF1667 DOMAIN-CONTAINING PROTEIN"/>
    <property type="match status" value="1"/>
</dbReference>
<dbReference type="RefSeq" id="WP_012003142.1">
    <property type="nucleotide sequence ID" value="NC_009828.1"/>
</dbReference>
<name>A8F677_PSELT</name>
<sequence length="123" mass="13528">MNKIVCVQCPVGCKIKFEQQDGKIIKIDGNRCPRGIAYLHDELKEPRRIVPTSVKVINGVFPLVSVKTSKPVPKKYISELMNEIKKISVQAPVKSGDVILKNVFGTGADIIATRTVPQKQGSN</sequence>
<keyword evidence="2" id="KW-1185">Reference proteome</keyword>
<gene>
    <name evidence="1" type="ordered locus">Tlet_1096</name>
</gene>
<protein>
    <recommendedName>
        <fullName evidence="3">Molybdopterin oxidoreductase</fullName>
    </recommendedName>
</protein>